<accession>B3M160</accession>
<reference evidence="1 2" key="1">
    <citation type="journal article" date="2007" name="Nature">
        <title>Evolution of genes and genomes on the Drosophila phylogeny.</title>
        <authorList>
            <consortium name="Drosophila 12 Genomes Consortium"/>
            <person name="Clark A.G."/>
            <person name="Eisen M.B."/>
            <person name="Smith D.R."/>
            <person name="Bergman C.M."/>
            <person name="Oliver B."/>
            <person name="Markow T.A."/>
            <person name="Kaufman T.C."/>
            <person name="Kellis M."/>
            <person name="Gelbart W."/>
            <person name="Iyer V.N."/>
            <person name="Pollard D.A."/>
            <person name="Sackton T.B."/>
            <person name="Larracuente A.M."/>
            <person name="Singh N.D."/>
            <person name="Abad J.P."/>
            <person name="Abt D.N."/>
            <person name="Adryan B."/>
            <person name="Aguade M."/>
            <person name="Akashi H."/>
            <person name="Anderson W.W."/>
            <person name="Aquadro C.F."/>
            <person name="Ardell D.H."/>
            <person name="Arguello R."/>
            <person name="Artieri C.G."/>
            <person name="Barbash D.A."/>
            <person name="Barker D."/>
            <person name="Barsanti P."/>
            <person name="Batterham P."/>
            <person name="Batzoglou S."/>
            <person name="Begun D."/>
            <person name="Bhutkar A."/>
            <person name="Blanco E."/>
            <person name="Bosak S.A."/>
            <person name="Bradley R.K."/>
            <person name="Brand A.D."/>
            <person name="Brent M.R."/>
            <person name="Brooks A.N."/>
            <person name="Brown R.H."/>
            <person name="Butlin R.K."/>
            <person name="Caggese C."/>
            <person name="Calvi B.R."/>
            <person name="Bernardo de Carvalho A."/>
            <person name="Caspi A."/>
            <person name="Castrezana S."/>
            <person name="Celniker S.E."/>
            <person name="Chang J.L."/>
            <person name="Chapple C."/>
            <person name="Chatterji S."/>
            <person name="Chinwalla A."/>
            <person name="Civetta A."/>
            <person name="Clifton S.W."/>
            <person name="Comeron J.M."/>
            <person name="Costello J.C."/>
            <person name="Coyne J.A."/>
            <person name="Daub J."/>
            <person name="David R.G."/>
            <person name="Delcher A.L."/>
            <person name="Delehaunty K."/>
            <person name="Do C.B."/>
            <person name="Ebling H."/>
            <person name="Edwards K."/>
            <person name="Eickbush T."/>
            <person name="Evans J.D."/>
            <person name="Filipski A."/>
            <person name="Findeiss S."/>
            <person name="Freyhult E."/>
            <person name="Fulton L."/>
            <person name="Fulton R."/>
            <person name="Garcia A.C."/>
            <person name="Gardiner A."/>
            <person name="Garfield D.A."/>
            <person name="Garvin B.E."/>
            <person name="Gibson G."/>
            <person name="Gilbert D."/>
            <person name="Gnerre S."/>
            <person name="Godfrey J."/>
            <person name="Good R."/>
            <person name="Gotea V."/>
            <person name="Gravely B."/>
            <person name="Greenberg A.J."/>
            <person name="Griffiths-Jones S."/>
            <person name="Gross S."/>
            <person name="Guigo R."/>
            <person name="Gustafson E.A."/>
            <person name="Haerty W."/>
            <person name="Hahn M.W."/>
            <person name="Halligan D.L."/>
            <person name="Halpern A.L."/>
            <person name="Halter G.M."/>
            <person name="Han M.V."/>
            <person name="Heger A."/>
            <person name="Hillier L."/>
            <person name="Hinrichs A.S."/>
            <person name="Holmes I."/>
            <person name="Hoskins R.A."/>
            <person name="Hubisz M.J."/>
            <person name="Hultmark D."/>
            <person name="Huntley M.A."/>
            <person name="Jaffe D.B."/>
            <person name="Jagadeeshan S."/>
            <person name="Jeck W.R."/>
            <person name="Johnson J."/>
            <person name="Jones C.D."/>
            <person name="Jordan W.C."/>
            <person name="Karpen G.H."/>
            <person name="Kataoka E."/>
            <person name="Keightley P.D."/>
            <person name="Kheradpour P."/>
            <person name="Kirkness E.F."/>
            <person name="Koerich L.B."/>
            <person name="Kristiansen K."/>
            <person name="Kudrna D."/>
            <person name="Kulathinal R.J."/>
            <person name="Kumar S."/>
            <person name="Kwok R."/>
            <person name="Lander E."/>
            <person name="Langley C.H."/>
            <person name="Lapoint R."/>
            <person name="Lazzaro B.P."/>
            <person name="Lee S.J."/>
            <person name="Levesque L."/>
            <person name="Li R."/>
            <person name="Lin C.F."/>
            <person name="Lin M.F."/>
            <person name="Lindblad-Toh K."/>
            <person name="Llopart A."/>
            <person name="Long M."/>
            <person name="Low L."/>
            <person name="Lozovsky E."/>
            <person name="Lu J."/>
            <person name="Luo M."/>
            <person name="Machado C.A."/>
            <person name="Makalowski W."/>
            <person name="Marzo M."/>
            <person name="Matsuda M."/>
            <person name="Matzkin L."/>
            <person name="McAllister B."/>
            <person name="McBride C.S."/>
            <person name="McKernan B."/>
            <person name="McKernan K."/>
            <person name="Mendez-Lago M."/>
            <person name="Minx P."/>
            <person name="Mollenhauer M.U."/>
            <person name="Montooth K."/>
            <person name="Mount S.M."/>
            <person name="Mu X."/>
            <person name="Myers E."/>
            <person name="Negre B."/>
            <person name="Newfeld S."/>
            <person name="Nielsen R."/>
            <person name="Noor M.A."/>
            <person name="O'Grady P."/>
            <person name="Pachter L."/>
            <person name="Papaceit M."/>
            <person name="Parisi M.J."/>
            <person name="Parisi M."/>
            <person name="Parts L."/>
            <person name="Pedersen J.S."/>
            <person name="Pesole G."/>
            <person name="Phillippy A.M."/>
            <person name="Ponting C.P."/>
            <person name="Pop M."/>
            <person name="Porcelli D."/>
            <person name="Powell J.R."/>
            <person name="Prohaska S."/>
            <person name="Pruitt K."/>
            <person name="Puig M."/>
            <person name="Quesneville H."/>
            <person name="Ram K.R."/>
            <person name="Rand D."/>
            <person name="Rasmussen M.D."/>
            <person name="Reed L.K."/>
            <person name="Reenan R."/>
            <person name="Reily A."/>
            <person name="Remington K.A."/>
            <person name="Rieger T.T."/>
            <person name="Ritchie M.G."/>
            <person name="Robin C."/>
            <person name="Rogers Y.H."/>
            <person name="Rohde C."/>
            <person name="Rozas J."/>
            <person name="Rubenfield M.J."/>
            <person name="Ruiz A."/>
            <person name="Russo S."/>
            <person name="Salzberg S.L."/>
            <person name="Sanchez-Gracia A."/>
            <person name="Saranga D.J."/>
            <person name="Sato H."/>
            <person name="Schaeffer S.W."/>
            <person name="Schatz M.C."/>
            <person name="Schlenke T."/>
            <person name="Schwartz R."/>
            <person name="Segarra C."/>
            <person name="Singh R.S."/>
            <person name="Sirot L."/>
            <person name="Sirota M."/>
            <person name="Sisneros N.B."/>
            <person name="Smith C.D."/>
            <person name="Smith T.F."/>
            <person name="Spieth J."/>
            <person name="Stage D.E."/>
            <person name="Stark A."/>
            <person name="Stephan W."/>
            <person name="Strausberg R.L."/>
            <person name="Strempel S."/>
            <person name="Sturgill D."/>
            <person name="Sutton G."/>
            <person name="Sutton G.G."/>
            <person name="Tao W."/>
            <person name="Teichmann S."/>
            <person name="Tobari Y.N."/>
            <person name="Tomimura Y."/>
            <person name="Tsolas J.M."/>
            <person name="Valente V.L."/>
            <person name="Venter E."/>
            <person name="Venter J.C."/>
            <person name="Vicario S."/>
            <person name="Vieira F.G."/>
            <person name="Vilella A.J."/>
            <person name="Villasante A."/>
            <person name="Walenz B."/>
            <person name="Wang J."/>
            <person name="Wasserman M."/>
            <person name="Watts T."/>
            <person name="Wilson D."/>
            <person name="Wilson R.K."/>
            <person name="Wing R.A."/>
            <person name="Wolfner M.F."/>
            <person name="Wong A."/>
            <person name="Wong G.K."/>
            <person name="Wu C.I."/>
            <person name="Wu G."/>
            <person name="Yamamoto D."/>
            <person name="Yang H.P."/>
            <person name="Yang S.P."/>
            <person name="Yorke J.A."/>
            <person name="Yoshida K."/>
            <person name="Zdobnov E."/>
            <person name="Zhang P."/>
            <person name="Zhang Y."/>
            <person name="Zimin A.V."/>
            <person name="Baldwin J."/>
            <person name="Abdouelleil A."/>
            <person name="Abdulkadir J."/>
            <person name="Abebe A."/>
            <person name="Abera B."/>
            <person name="Abreu J."/>
            <person name="Acer S.C."/>
            <person name="Aftuck L."/>
            <person name="Alexander A."/>
            <person name="An P."/>
            <person name="Anderson E."/>
            <person name="Anderson S."/>
            <person name="Arachi H."/>
            <person name="Azer M."/>
            <person name="Bachantsang P."/>
            <person name="Barry A."/>
            <person name="Bayul T."/>
            <person name="Berlin A."/>
            <person name="Bessette D."/>
            <person name="Bloom T."/>
            <person name="Blye J."/>
            <person name="Boguslavskiy L."/>
            <person name="Bonnet C."/>
            <person name="Boukhgalter B."/>
            <person name="Bourzgui I."/>
            <person name="Brown A."/>
            <person name="Cahill P."/>
            <person name="Channer S."/>
            <person name="Cheshatsang Y."/>
            <person name="Chuda L."/>
            <person name="Citroen M."/>
            <person name="Collymore A."/>
            <person name="Cooke P."/>
            <person name="Costello M."/>
            <person name="D'Aco K."/>
            <person name="Daza R."/>
            <person name="De Haan G."/>
            <person name="DeGray S."/>
            <person name="DeMaso C."/>
            <person name="Dhargay N."/>
            <person name="Dooley K."/>
            <person name="Dooley E."/>
            <person name="Doricent M."/>
            <person name="Dorje P."/>
            <person name="Dorjee K."/>
            <person name="Dupes A."/>
            <person name="Elong R."/>
            <person name="Falk J."/>
            <person name="Farina A."/>
            <person name="Faro S."/>
            <person name="Ferguson D."/>
            <person name="Fisher S."/>
            <person name="Foley C.D."/>
            <person name="Franke A."/>
            <person name="Friedrich D."/>
            <person name="Gadbois L."/>
            <person name="Gearin G."/>
            <person name="Gearin C.R."/>
            <person name="Giannoukos G."/>
            <person name="Goode T."/>
            <person name="Graham J."/>
            <person name="Grandbois E."/>
            <person name="Grewal S."/>
            <person name="Gyaltsen K."/>
            <person name="Hafez N."/>
            <person name="Hagos B."/>
            <person name="Hall J."/>
            <person name="Henson C."/>
            <person name="Hollinger A."/>
            <person name="Honan T."/>
            <person name="Huard M.D."/>
            <person name="Hughes L."/>
            <person name="Hurhula B."/>
            <person name="Husby M.E."/>
            <person name="Kamat A."/>
            <person name="Kanga B."/>
            <person name="Kashin S."/>
            <person name="Khazanovich D."/>
            <person name="Kisner P."/>
            <person name="Lance K."/>
            <person name="Lara M."/>
            <person name="Lee W."/>
            <person name="Lennon N."/>
            <person name="Letendre F."/>
            <person name="LeVine R."/>
            <person name="Lipovsky A."/>
            <person name="Liu X."/>
            <person name="Liu J."/>
            <person name="Liu S."/>
            <person name="Lokyitsang T."/>
            <person name="Lokyitsang Y."/>
            <person name="Lubonja R."/>
            <person name="Lui A."/>
            <person name="MacDonald P."/>
            <person name="Magnisalis V."/>
            <person name="Maru K."/>
            <person name="Matthews C."/>
            <person name="McCusker W."/>
            <person name="McDonough S."/>
            <person name="Mehta T."/>
            <person name="Meldrim J."/>
            <person name="Meneus L."/>
            <person name="Mihai O."/>
            <person name="Mihalev A."/>
            <person name="Mihova T."/>
            <person name="Mittelman R."/>
            <person name="Mlenga V."/>
            <person name="Montmayeur A."/>
            <person name="Mulrain L."/>
            <person name="Navidi A."/>
            <person name="Naylor J."/>
            <person name="Negash T."/>
            <person name="Nguyen T."/>
            <person name="Nguyen N."/>
            <person name="Nicol R."/>
            <person name="Norbu C."/>
            <person name="Norbu N."/>
            <person name="Novod N."/>
            <person name="O'Neill B."/>
            <person name="Osman S."/>
            <person name="Markiewicz E."/>
            <person name="Oyono O.L."/>
            <person name="Patti C."/>
            <person name="Phunkhang P."/>
            <person name="Pierre F."/>
            <person name="Priest M."/>
            <person name="Raghuraman S."/>
            <person name="Rege F."/>
            <person name="Reyes R."/>
            <person name="Rise C."/>
            <person name="Rogov P."/>
            <person name="Ross K."/>
            <person name="Ryan E."/>
            <person name="Settipalli S."/>
            <person name="Shea T."/>
            <person name="Sherpa N."/>
            <person name="Shi L."/>
            <person name="Shih D."/>
            <person name="Sparrow T."/>
            <person name="Spaulding J."/>
            <person name="Stalker J."/>
            <person name="Stange-Thomann N."/>
            <person name="Stavropoulos S."/>
            <person name="Stone C."/>
            <person name="Strader C."/>
            <person name="Tesfaye S."/>
            <person name="Thomson T."/>
            <person name="Thoulutsang Y."/>
            <person name="Thoulutsang D."/>
            <person name="Topham K."/>
            <person name="Topping I."/>
            <person name="Tsamla T."/>
            <person name="Vassiliev H."/>
            <person name="Vo A."/>
            <person name="Wangchuk T."/>
            <person name="Wangdi T."/>
            <person name="Weiand M."/>
            <person name="Wilkinson J."/>
            <person name="Wilson A."/>
            <person name="Yadav S."/>
            <person name="Young G."/>
            <person name="Yu Q."/>
            <person name="Zembek L."/>
            <person name="Zhong D."/>
            <person name="Zimmer A."/>
            <person name="Zwirko Z."/>
            <person name="Jaffe D.B."/>
            <person name="Alvarez P."/>
            <person name="Brockman W."/>
            <person name="Butler J."/>
            <person name="Chin C."/>
            <person name="Gnerre S."/>
            <person name="Grabherr M."/>
            <person name="Kleber M."/>
            <person name="Mauceli E."/>
            <person name="MacCallum I."/>
        </authorList>
    </citation>
    <scope>NUCLEOTIDE SEQUENCE [LARGE SCALE GENOMIC DNA]</scope>
    <source>
        <strain evidence="2">Tucson 14024-0371.13</strain>
    </source>
</reference>
<dbReference type="KEGG" id="dan:6498870"/>
<dbReference type="STRING" id="7217.B3M160"/>
<evidence type="ECO:0000313" key="1">
    <source>
        <dbReference type="EMBL" id="EDV44330.1"/>
    </source>
</evidence>
<dbReference type="InParanoid" id="B3M160"/>
<keyword evidence="2" id="KW-1185">Reference proteome</keyword>
<proteinExistence type="predicted"/>
<gene>
    <name evidence="1" type="primary">Dana\GF16073</name>
    <name evidence="1" type="synonym">dana_GLEANR_17349</name>
    <name evidence="1" type="ORF">GF16073</name>
</gene>
<name>B3M160_DROAN</name>
<dbReference type="HOGENOM" id="CLU_183236_0_0_1"/>
<dbReference type="PhylomeDB" id="B3M160"/>
<sequence length="91" mass="10721">MDAHSTIVDLEDVELGLDWCVDSVGDRDGHVRAKLRQLQDNHVWIRQQLSHLQRRLVTRELEKQRNAYAAKDRLQGLLRQLELKHGRSWSL</sequence>
<dbReference type="OMA" id="HVWIRQQ"/>
<dbReference type="GeneID" id="6498870"/>
<dbReference type="AlphaFoldDB" id="B3M160"/>
<evidence type="ECO:0000313" key="2">
    <source>
        <dbReference type="Proteomes" id="UP000007801"/>
    </source>
</evidence>
<dbReference type="OrthoDB" id="7866065at2759"/>
<dbReference type="EMBL" id="CH902617">
    <property type="protein sequence ID" value="EDV44330.1"/>
    <property type="molecule type" value="Genomic_DNA"/>
</dbReference>
<organism evidence="1 2">
    <name type="scientific">Drosophila ananassae</name>
    <name type="common">Fruit fly</name>
    <dbReference type="NCBI Taxonomy" id="7217"/>
    <lineage>
        <taxon>Eukaryota</taxon>
        <taxon>Metazoa</taxon>
        <taxon>Ecdysozoa</taxon>
        <taxon>Arthropoda</taxon>
        <taxon>Hexapoda</taxon>
        <taxon>Insecta</taxon>
        <taxon>Pterygota</taxon>
        <taxon>Neoptera</taxon>
        <taxon>Endopterygota</taxon>
        <taxon>Diptera</taxon>
        <taxon>Brachycera</taxon>
        <taxon>Muscomorpha</taxon>
        <taxon>Ephydroidea</taxon>
        <taxon>Drosophilidae</taxon>
        <taxon>Drosophila</taxon>
        <taxon>Sophophora</taxon>
    </lineage>
</organism>
<protein>
    <submittedName>
        <fullName evidence="1">Uncharacterized protein</fullName>
    </submittedName>
</protein>
<dbReference type="Proteomes" id="UP000007801">
    <property type="component" value="Unassembled WGS sequence"/>
</dbReference>